<gene>
    <name evidence="1" type="ORF">EV197_2354</name>
</gene>
<reference evidence="1 2" key="1">
    <citation type="submission" date="2019-02" db="EMBL/GenBank/DDBJ databases">
        <title>Genomic Encyclopedia of Type Strains, Phase IV (KMG-IV): sequencing the most valuable type-strain genomes for metagenomic binning, comparative biology and taxonomic classification.</title>
        <authorList>
            <person name="Goeker M."/>
        </authorList>
    </citation>
    <scope>NUCLEOTIDE SEQUENCE [LARGE SCALE GENOMIC DNA]</scope>
    <source>
        <strain evidence="1 2">DSM 17196</strain>
    </source>
</reference>
<protein>
    <submittedName>
        <fullName evidence="1">Uncharacterized protein</fullName>
    </submittedName>
</protein>
<proteinExistence type="predicted"/>
<name>A0A4Q7P1P1_9FLAO</name>
<evidence type="ECO:0000313" key="2">
    <source>
        <dbReference type="Proteomes" id="UP000292262"/>
    </source>
</evidence>
<sequence length="188" mass="20651">MKRIFSILFLATVLFMSCEGPQGPPGPPGFDGQDGQDGGVFLAQTFEVDNVDFISDNGFDAFVNIPVPNTIDVFESDVALAYILDPVASDANGADVWEPMPRVFFFADGGYAQYRYNFIFDDATGIFDLEIILESDDFASLPASFTDNQILRIVIVPSEFAQTNDVSDLDKVMAKLNLSTSDFIDLEL</sequence>
<keyword evidence="2" id="KW-1185">Reference proteome</keyword>
<dbReference type="OrthoDB" id="1524444at2"/>
<dbReference type="EMBL" id="SGXE01000002">
    <property type="protein sequence ID" value="RZS93773.1"/>
    <property type="molecule type" value="Genomic_DNA"/>
</dbReference>
<dbReference type="AlphaFoldDB" id="A0A4Q7P1P1"/>
<evidence type="ECO:0000313" key="1">
    <source>
        <dbReference type="EMBL" id="RZS93773.1"/>
    </source>
</evidence>
<comment type="caution">
    <text evidence="1">The sequence shown here is derived from an EMBL/GenBank/DDBJ whole genome shotgun (WGS) entry which is preliminary data.</text>
</comment>
<accession>A0A4Q7P1P1</accession>
<organism evidence="1 2">
    <name type="scientific">Aquimarina brevivitae</name>
    <dbReference type="NCBI Taxonomy" id="323412"/>
    <lineage>
        <taxon>Bacteria</taxon>
        <taxon>Pseudomonadati</taxon>
        <taxon>Bacteroidota</taxon>
        <taxon>Flavobacteriia</taxon>
        <taxon>Flavobacteriales</taxon>
        <taxon>Flavobacteriaceae</taxon>
        <taxon>Aquimarina</taxon>
    </lineage>
</organism>
<dbReference type="RefSeq" id="WP_130286883.1">
    <property type="nucleotide sequence ID" value="NZ_SGXE01000002.1"/>
</dbReference>
<dbReference type="PROSITE" id="PS51257">
    <property type="entry name" value="PROKAR_LIPOPROTEIN"/>
    <property type="match status" value="1"/>
</dbReference>
<dbReference type="Proteomes" id="UP000292262">
    <property type="component" value="Unassembled WGS sequence"/>
</dbReference>